<dbReference type="InterPro" id="IPR002139">
    <property type="entry name" value="Ribo/fructo_kinase"/>
</dbReference>
<dbReference type="EMBL" id="FQVN01000006">
    <property type="protein sequence ID" value="SHG04537.1"/>
    <property type="molecule type" value="Genomic_DNA"/>
</dbReference>
<dbReference type="GO" id="GO:0004747">
    <property type="term" value="F:ribokinase activity"/>
    <property type="evidence" value="ECO:0007669"/>
    <property type="project" value="UniProtKB-UniRule"/>
</dbReference>
<evidence type="ECO:0000256" key="9">
    <source>
        <dbReference type="HAMAP-Rule" id="MF_01987"/>
    </source>
</evidence>
<dbReference type="PRINTS" id="PR00990">
    <property type="entry name" value="RIBOKINASE"/>
</dbReference>
<keyword evidence="3 9" id="KW-0547">Nucleotide-binding</keyword>
<evidence type="ECO:0000256" key="6">
    <source>
        <dbReference type="ARBA" id="ARBA00022842"/>
    </source>
</evidence>
<dbReference type="Gene3D" id="3.40.1190.20">
    <property type="match status" value="1"/>
</dbReference>
<sequence>MAPSITVVGSVNLDLVAGVRALPQPGETLTATRFERAPGGKGANQALAARRLGARVSLVGAVGADAMAEPALALLRADGVDLTHVSTVEDATGVALIEVDESADTTIVVVPGANAHVTVHPGQLADADAVLTVLEVPESAVVAAAEHAPNFFAINAAPARPVPRSVLDRADLVVVNRAEYEGVPGVDQARTVAVTLGAEGAMLLRDGREVARATPPRVDAVDGTAAGDAFTAALVLGLLEGRDDEEALRRACAVGALTATRHGAQPALPTLAEVEAVLAR</sequence>
<dbReference type="OrthoDB" id="9775849at2"/>
<feature type="binding site" evidence="9">
    <location>
        <begin position="227"/>
        <end position="228"/>
    </location>
    <ligand>
        <name>ATP</name>
        <dbReference type="ChEBI" id="CHEBI:30616"/>
    </ligand>
</feature>
<comment type="function">
    <text evidence="9">Catalyzes the phosphorylation of ribose at O-5 in a reaction requiring ATP and magnesium. The resulting D-ribose-5-phosphate can then be used either for sythesis of nucleotides, histidine, and tryptophan, or as a component of the pentose phosphate pathway.</text>
</comment>
<dbReference type="InterPro" id="IPR029056">
    <property type="entry name" value="Ribokinase-like"/>
</dbReference>
<feature type="binding site" evidence="9">
    <location>
        <position position="228"/>
    </location>
    <ligand>
        <name>substrate</name>
    </ligand>
</feature>
<evidence type="ECO:0000256" key="1">
    <source>
        <dbReference type="ARBA" id="ARBA00022679"/>
    </source>
</evidence>
<dbReference type="PANTHER" id="PTHR10584:SF166">
    <property type="entry name" value="RIBOKINASE"/>
    <property type="match status" value="1"/>
</dbReference>
<dbReference type="UniPathway" id="UPA00916">
    <property type="reaction ID" value="UER00889"/>
</dbReference>
<protein>
    <recommendedName>
        <fullName evidence="9">Ribokinase</fullName>
        <shortName evidence="9">RK</shortName>
        <ecNumber evidence="9">2.7.1.15</ecNumber>
    </recommendedName>
</protein>
<keyword evidence="9" id="KW-0963">Cytoplasm</keyword>
<name>A0A1M5GLF3_STRHI</name>
<keyword evidence="2 9" id="KW-0479">Metal-binding</keyword>
<dbReference type="STRING" id="2017.SAMN05444320_106168"/>
<evidence type="ECO:0000256" key="2">
    <source>
        <dbReference type="ARBA" id="ARBA00022723"/>
    </source>
</evidence>
<dbReference type="GO" id="GO:0046872">
    <property type="term" value="F:metal ion binding"/>
    <property type="evidence" value="ECO:0007669"/>
    <property type="project" value="UniProtKB-KW"/>
</dbReference>
<keyword evidence="4 9" id="KW-0418">Kinase</keyword>
<comment type="pathway">
    <text evidence="9">Carbohydrate metabolism; D-ribose degradation; D-ribose 5-phosphate from beta-D-ribopyranose: step 2/2.</text>
</comment>
<keyword evidence="12" id="KW-1185">Reference proteome</keyword>
<comment type="activity regulation">
    <text evidence="9">Activated by a monovalent cation that binds near, but not in, the active site. The most likely occupant of the site in vivo is potassium. Ion binding induces a conformational change that may alter substrate affinity.</text>
</comment>
<comment type="subcellular location">
    <subcellularLocation>
        <location evidence="9">Cytoplasm</location>
    </subcellularLocation>
</comment>
<evidence type="ECO:0000313" key="11">
    <source>
        <dbReference type="EMBL" id="SHG04537.1"/>
    </source>
</evidence>
<keyword evidence="6 9" id="KW-0460">Magnesium</keyword>
<proteinExistence type="inferred from homology"/>
<dbReference type="SUPFAM" id="SSF53613">
    <property type="entry name" value="Ribokinase-like"/>
    <property type="match status" value="1"/>
</dbReference>
<evidence type="ECO:0000256" key="8">
    <source>
        <dbReference type="ARBA" id="ARBA00023277"/>
    </source>
</evidence>
<comment type="catalytic activity">
    <reaction evidence="9">
        <text>D-ribose + ATP = D-ribose 5-phosphate + ADP + H(+)</text>
        <dbReference type="Rhea" id="RHEA:13697"/>
        <dbReference type="ChEBI" id="CHEBI:15378"/>
        <dbReference type="ChEBI" id="CHEBI:30616"/>
        <dbReference type="ChEBI" id="CHEBI:47013"/>
        <dbReference type="ChEBI" id="CHEBI:78346"/>
        <dbReference type="ChEBI" id="CHEBI:456216"/>
        <dbReference type="EC" id="2.7.1.15"/>
    </reaction>
</comment>
<evidence type="ECO:0000256" key="7">
    <source>
        <dbReference type="ARBA" id="ARBA00022958"/>
    </source>
</evidence>
<keyword evidence="1 9" id="KW-0808">Transferase</keyword>
<feature type="binding site" evidence="9">
    <location>
        <position position="135"/>
    </location>
    <ligand>
        <name>substrate</name>
    </ligand>
</feature>
<feature type="binding site" evidence="9">
    <location>
        <position position="258"/>
    </location>
    <ligand>
        <name>K(+)</name>
        <dbReference type="ChEBI" id="CHEBI:29103"/>
    </ligand>
</feature>
<feature type="binding site" evidence="9">
    <location>
        <position position="263"/>
    </location>
    <ligand>
        <name>K(+)</name>
        <dbReference type="ChEBI" id="CHEBI:29103"/>
    </ligand>
</feature>
<dbReference type="GO" id="GO:0005829">
    <property type="term" value="C:cytosol"/>
    <property type="evidence" value="ECO:0007669"/>
    <property type="project" value="TreeGrafter"/>
</dbReference>
<evidence type="ECO:0000259" key="10">
    <source>
        <dbReference type="Pfam" id="PF00294"/>
    </source>
</evidence>
<dbReference type="Pfam" id="PF00294">
    <property type="entry name" value="PfkB"/>
    <property type="match status" value="1"/>
</dbReference>
<feature type="domain" description="Carbohydrate kinase PfkB" evidence="10">
    <location>
        <begin position="4"/>
        <end position="270"/>
    </location>
</feature>
<organism evidence="11 12">
    <name type="scientific">Streptoalloteichus hindustanus</name>
    <dbReference type="NCBI Taxonomy" id="2017"/>
    <lineage>
        <taxon>Bacteria</taxon>
        <taxon>Bacillati</taxon>
        <taxon>Actinomycetota</taxon>
        <taxon>Actinomycetes</taxon>
        <taxon>Pseudonocardiales</taxon>
        <taxon>Pseudonocardiaceae</taxon>
        <taxon>Streptoalloteichus</taxon>
    </lineage>
</organism>
<keyword evidence="7 9" id="KW-0630">Potassium</keyword>
<feature type="active site" description="Proton acceptor" evidence="9">
    <location>
        <position position="228"/>
    </location>
</feature>
<dbReference type="InterPro" id="IPR011877">
    <property type="entry name" value="Ribokinase"/>
</dbReference>
<evidence type="ECO:0000256" key="5">
    <source>
        <dbReference type="ARBA" id="ARBA00022840"/>
    </source>
</evidence>
<evidence type="ECO:0000256" key="3">
    <source>
        <dbReference type="ARBA" id="ARBA00022741"/>
    </source>
</evidence>
<feature type="binding site" evidence="9">
    <location>
        <position position="176"/>
    </location>
    <ligand>
        <name>ATP</name>
        <dbReference type="ChEBI" id="CHEBI:30616"/>
    </ligand>
</feature>
<feature type="binding site" evidence="9">
    <location>
        <position position="224"/>
    </location>
    <ligand>
        <name>K(+)</name>
        <dbReference type="ChEBI" id="CHEBI:29103"/>
    </ligand>
</feature>
<dbReference type="PANTHER" id="PTHR10584">
    <property type="entry name" value="SUGAR KINASE"/>
    <property type="match status" value="1"/>
</dbReference>
<dbReference type="Proteomes" id="UP000184501">
    <property type="component" value="Unassembled WGS sequence"/>
</dbReference>
<reference evidence="11 12" key="1">
    <citation type="submission" date="2016-11" db="EMBL/GenBank/DDBJ databases">
        <authorList>
            <person name="Jaros S."/>
            <person name="Januszkiewicz K."/>
            <person name="Wedrychowicz H."/>
        </authorList>
    </citation>
    <scope>NUCLEOTIDE SEQUENCE [LARGE SCALE GENOMIC DNA]</scope>
    <source>
        <strain evidence="11 12">DSM 44523</strain>
    </source>
</reference>
<dbReference type="GO" id="GO:0005524">
    <property type="term" value="F:ATP binding"/>
    <property type="evidence" value="ECO:0007669"/>
    <property type="project" value="UniProtKB-UniRule"/>
</dbReference>
<dbReference type="RefSeq" id="WP_073485315.1">
    <property type="nucleotide sequence ID" value="NZ_FQVN01000006.1"/>
</dbReference>
<comment type="similarity">
    <text evidence="9">Belongs to the carbohydrate kinase PfkB family. Ribokinase subfamily.</text>
</comment>
<dbReference type="GO" id="GO:0019303">
    <property type="term" value="P:D-ribose catabolic process"/>
    <property type="evidence" value="ECO:0007669"/>
    <property type="project" value="UniProtKB-UniRule"/>
</dbReference>
<evidence type="ECO:0000313" key="12">
    <source>
        <dbReference type="Proteomes" id="UP000184501"/>
    </source>
</evidence>
<feature type="binding site" evidence="9">
    <location>
        <begin position="195"/>
        <end position="200"/>
    </location>
    <ligand>
        <name>ATP</name>
        <dbReference type="ChEBI" id="CHEBI:30616"/>
    </ligand>
</feature>
<comment type="cofactor">
    <cofactor evidence="9">
        <name>Mg(2+)</name>
        <dbReference type="ChEBI" id="CHEBI:18420"/>
    </cofactor>
    <text evidence="9">Requires a divalent cation, most likely magnesium in vivo, as an electrophilic catalyst to aid phosphoryl group transfer. It is the chelate of the metal and the nucleotide that is the actual substrate.</text>
</comment>
<dbReference type="EC" id="2.7.1.15" evidence="9"/>
<dbReference type="AlphaFoldDB" id="A0A1M5GLF3"/>
<accession>A0A1M5GLF3</accession>
<feature type="binding site" evidence="9">
    <location>
        <begin position="12"/>
        <end position="14"/>
    </location>
    <ligand>
        <name>substrate</name>
    </ligand>
</feature>
<feature type="binding site" evidence="9">
    <location>
        <begin position="40"/>
        <end position="44"/>
    </location>
    <ligand>
        <name>substrate</name>
    </ligand>
</feature>
<feature type="binding site" evidence="9">
    <location>
        <position position="261"/>
    </location>
    <ligand>
        <name>K(+)</name>
        <dbReference type="ChEBI" id="CHEBI:29103"/>
    </ligand>
</feature>
<dbReference type="HAMAP" id="MF_01987">
    <property type="entry name" value="Ribokinase"/>
    <property type="match status" value="1"/>
</dbReference>
<keyword evidence="8 9" id="KW-0119">Carbohydrate metabolism</keyword>
<gene>
    <name evidence="9" type="primary">rbsK</name>
    <name evidence="11" type="ORF">SAMN05444320_106168</name>
</gene>
<comment type="caution">
    <text evidence="9">Lacks conserved residue(s) required for the propagation of feature annotation.</text>
</comment>
<dbReference type="InterPro" id="IPR011611">
    <property type="entry name" value="PfkB_dom"/>
</dbReference>
<dbReference type="CDD" id="cd01174">
    <property type="entry name" value="ribokinase"/>
    <property type="match status" value="1"/>
</dbReference>
<keyword evidence="5 9" id="KW-0067">ATP-binding</keyword>
<feature type="binding site" evidence="9">
    <location>
        <position position="222"/>
    </location>
    <ligand>
        <name>K(+)</name>
        <dbReference type="ChEBI" id="CHEBI:29103"/>
    </ligand>
</feature>
<evidence type="ECO:0000256" key="4">
    <source>
        <dbReference type="ARBA" id="ARBA00022777"/>
    </source>
</evidence>
<comment type="subunit">
    <text evidence="9">Homodimer.</text>
</comment>